<feature type="domain" description="Glycoside hydrolase family 19 catalytic" evidence="1">
    <location>
        <begin position="76"/>
        <end position="130"/>
    </location>
</feature>
<dbReference type="RefSeq" id="WP_211238038.1">
    <property type="nucleotide sequence ID" value="NZ_AXWS01000007.1"/>
</dbReference>
<protein>
    <submittedName>
        <fullName evidence="3">Glycoside hydrolase family 19 protein</fullName>
        <ecNumber evidence="3">3.2.1.-</ecNumber>
    </submittedName>
</protein>
<dbReference type="PANTHER" id="PTHR34408:SF1">
    <property type="entry name" value="GLYCOSYL HYDROLASE FAMILY 19 DOMAIN-CONTAINING PROTEIN HI_1415"/>
    <property type="match status" value="1"/>
</dbReference>
<evidence type="ECO:0000313" key="3">
    <source>
        <dbReference type="RefSeq" id="WP_211238038.1"/>
    </source>
</evidence>
<proteinExistence type="predicted"/>
<dbReference type="InterPro" id="IPR000726">
    <property type="entry name" value="Glyco_hydro_19_cat"/>
</dbReference>
<evidence type="ECO:0000313" key="2">
    <source>
        <dbReference type="Proteomes" id="UP000675920"/>
    </source>
</evidence>
<dbReference type="PANTHER" id="PTHR34408">
    <property type="entry name" value="FAMILY PROTEIN, PUTATIVE-RELATED"/>
    <property type="match status" value="1"/>
</dbReference>
<dbReference type="GO" id="GO:0006032">
    <property type="term" value="P:chitin catabolic process"/>
    <property type="evidence" value="ECO:0007669"/>
    <property type="project" value="InterPro"/>
</dbReference>
<dbReference type="InterPro" id="IPR023346">
    <property type="entry name" value="Lysozyme-like_dom_sf"/>
</dbReference>
<dbReference type="Gene3D" id="1.10.530.10">
    <property type="match status" value="1"/>
</dbReference>
<evidence type="ECO:0000259" key="1">
    <source>
        <dbReference type="Pfam" id="PF00182"/>
    </source>
</evidence>
<organism evidence="2 3">
    <name type="scientific">Derxia gummosa DSM 723</name>
    <dbReference type="NCBI Taxonomy" id="1121388"/>
    <lineage>
        <taxon>Bacteria</taxon>
        <taxon>Pseudomonadati</taxon>
        <taxon>Pseudomonadota</taxon>
        <taxon>Betaproteobacteria</taxon>
        <taxon>Burkholderiales</taxon>
        <taxon>Alcaligenaceae</taxon>
        <taxon>Derxia</taxon>
    </lineage>
</organism>
<reference evidence="3" key="2">
    <citation type="journal article" date="1999" name="EXS">
        <title>Classification of chitinases modules.</title>
        <authorList>
            <person name="Henrissat B."/>
        </authorList>
    </citation>
    <scope>NUCLEOTIDE SEQUENCE</scope>
</reference>
<reference evidence="3" key="1">
    <citation type="journal article" date="1999" name="EXS">
        <title>The structure and action of chitinases.</title>
        <authorList>
            <person name="Robertus J.D."/>
            <person name="Monzingo A.F."/>
        </authorList>
    </citation>
    <scope>NUCLEOTIDE SEQUENCE</scope>
</reference>
<dbReference type="GO" id="GO:0016998">
    <property type="term" value="P:cell wall macromolecule catabolic process"/>
    <property type="evidence" value="ECO:0007669"/>
    <property type="project" value="InterPro"/>
</dbReference>
<accession>A0A8B6XD61</accession>
<reference evidence="3" key="3">
    <citation type="journal article" date="2014" name="Mol. Microbiol.">
        <title>Structure of bacteriophage SPN1S endolysin reveals an unusual two-module fold for the peptidoglycan lytic and binding activity.</title>
        <authorList>
            <person name="Park Y."/>
            <person name="Lim J.A."/>
            <person name="Kong M."/>
            <person name="Ryu S."/>
            <person name="Rhee S."/>
        </authorList>
    </citation>
    <scope>NUCLEOTIDE SEQUENCE</scope>
</reference>
<sequence length="185" mass="20653">MTDPSERAMFLAQTAHESGHFRSVRENLRYRSARLLAMFPRRFTSLADATAVCEGGEAAIAERIYGGRLGNTLSGDGARFIGRGYLQITGRDNYRRAGRALGLDLLAHPEMVEIPEVAIATAWWYWSERHSSGSNSLRGFAQAGDVRRVTALINGGNNGLAERERLYRHYFNRIVSEPTLPTRLP</sequence>
<dbReference type="Pfam" id="PF00182">
    <property type="entry name" value="Glyco_hydro_19"/>
    <property type="match status" value="1"/>
</dbReference>
<keyword evidence="3" id="KW-0378">Hydrolase</keyword>
<dbReference type="Proteomes" id="UP000675920">
    <property type="component" value="Unplaced"/>
</dbReference>
<dbReference type="SUPFAM" id="SSF53955">
    <property type="entry name" value="Lysozyme-like"/>
    <property type="match status" value="1"/>
</dbReference>
<name>A0A8B6XD61_9BURK</name>
<keyword evidence="2" id="KW-1185">Reference proteome</keyword>
<dbReference type="InterPro" id="IPR052354">
    <property type="entry name" value="Cell_Wall_Dynamics_Protein"/>
</dbReference>
<dbReference type="GO" id="GO:0004568">
    <property type="term" value="F:chitinase activity"/>
    <property type="evidence" value="ECO:0007669"/>
    <property type="project" value="InterPro"/>
</dbReference>
<dbReference type="AlphaFoldDB" id="A0A8B6XD61"/>
<dbReference type="EC" id="3.2.1.-" evidence="3"/>
<reference evidence="3" key="4">
    <citation type="submission" date="2025-08" db="UniProtKB">
        <authorList>
            <consortium name="RefSeq"/>
        </authorList>
    </citation>
    <scope>IDENTIFICATION</scope>
</reference>